<feature type="region of interest" description="Disordered" evidence="1">
    <location>
        <begin position="1"/>
        <end position="72"/>
    </location>
</feature>
<comment type="caution">
    <text evidence="2">The sequence shown here is derived from an EMBL/GenBank/DDBJ whole genome shotgun (WGS) entry which is preliminary data.</text>
</comment>
<feature type="compositionally biased region" description="Polar residues" evidence="1">
    <location>
        <begin position="60"/>
        <end position="72"/>
    </location>
</feature>
<accession>A0A8S3IXD3</accession>
<evidence type="ECO:0000256" key="1">
    <source>
        <dbReference type="SAM" id="MobiDB-lite"/>
    </source>
</evidence>
<dbReference type="AlphaFoldDB" id="A0A8S3IXD3"/>
<reference evidence="2" key="1">
    <citation type="submission" date="2021-02" db="EMBL/GenBank/DDBJ databases">
        <authorList>
            <person name="Nowell W R."/>
        </authorList>
    </citation>
    <scope>NUCLEOTIDE SEQUENCE</scope>
</reference>
<proteinExistence type="predicted"/>
<organism evidence="2 3">
    <name type="scientific">Rotaria magnacalcarata</name>
    <dbReference type="NCBI Taxonomy" id="392030"/>
    <lineage>
        <taxon>Eukaryota</taxon>
        <taxon>Metazoa</taxon>
        <taxon>Spiralia</taxon>
        <taxon>Gnathifera</taxon>
        <taxon>Rotifera</taxon>
        <taxon>Eurotatoria</taxon>
        <taxon>Bdelloidea</taxon>
        <taxon>Philodinida</taxon>
        <taxon>Philodinidae</taxon>
        <taxon>Rotaria</taxon>
    </lineage>
</organism>
<evidence type="ECO:0000313" key="3">
    <source>
        <dbReference type="Proteomes" id="UP000676336"/>
    </source>
</evidence>
<feature type="non-terminal residue" evidence="2">
    <location>
        <position position="1"/>
    </location>
</feature>
<dbReference type="Proteomes" id="UP000676336">
    <property type="component" value="Unassembled WGS sequence"/>
</dbReference>
<gene>
    <name evidence="2" type="ORF">SMN809_LOCUS77653</name>
</gene>
<sequence>TIQRGWREHNKSYRSSITSKTRQNNFDKRNPKIGGMKSSEIVSPRTSPHKLGSNIDHLDSSYNKNRPTSAGTSNEFALKSVQAVLRGCIKRLDMGKPSRIQIDDDDFIRKSSKQFGPQYER</sequence>
<dbReference type="EMBL" id="CAJOBI010337899">
    <property type="protein sequence ID" value="CAF5208581.1"/>
    <property type="molecule type" value="Genomic_DNA"/>
</dbReference>
<protein>
    <submittedName>
        <fullName evidence="2">Uncharacterized protein</fullName>
    </submittedName>
</protein>
<name>A0A8S3IXD3_9BILA</name>
<evidence type="ECO:0000313" key="2">
    <source>
        <dbReference type="EMBL" id="CAF5208581.1"/>
    </source>
</evidence>
<feature type="compositionally biased region" description="Basic and acidic residues" evidence="1">
    <location>
        <begin position="1"/>
        <end position="11"/>
    </location>
</feature>
<feature type="compositionally biased region" description="Polar residues" evidence="1">
    <location>
        <begin position="13"/>
        <end position="24"/>
    </location>
</feature>